<evidence type="ECO:0000313" key="1">
    <source>
        <dbReference type="EMBL" id="ASJ02958.1"/>
    </source>
</evidence>
<sequence>MSATLAEIQRKINEIERFLQELIEVNLQLIEESEPEEWEVKDIAKRREDEFLEWDVIKDEL</sequence>
<dbReference type="AlphaFoldDB" id="A0A2Z2MM15"/>
<evidence type="ECO:0000313" key="2">
    <source>
        <dbReference type="Proteomes" id="UP000250179"/>
    </source>
</evidence>
<proteinExistence type="predicted"/>
<keyword evidence="2" id="KW-1185">Reference proteome</keyword>
<dbReference type="RefSeq" id="WP_088858213.1">
    <property type="nucleotide sequence ID" value="NZ_CP014862.1"/>
</dbReference>
<accession>A0A2Z2MM15</accession>
<dbReference type="KEGG" id="tprf:A3L09_06650"/>
<reference evidence="1 2" key="1">
    <citation type="submission" date="2016-03" db="EMBL/GenBank/DDBJ databases">
        <title>Complete genome sequence of Thermococcus profundus strain DT5432.</title>
        <authorList>
            <person name="Oger P.M."/>
        </authorList>
    </citation>
    <scope>NUCLEOTIDE SEQUENCE [LARGE SCALE GENOMIC DNA]</scope>
    <source>
        <strain evidence="1 2">DT 5432</strain>
    </source>
</reference>
<organism evidence="1 2">
    <name type="scientific">Thermococcus profundus</name>
    <dbReference type="NCBI Taxonomy" id="49899"/>
    <lineage>
        <taxon>Archaea</taxon>
        <taxon>Methanobacteriati</taxon>
        <taxon>Methanobacteriota</taxon>
        <taxon>Thermococci</taxon>
        <taxon>Thermococcales</taxon>
        <taxon>Thermococcaceae</taxon>
        <taxon>Thermococcus</taxon>
    </lineage>
</organism>
<protein>
    <submittedName>
        <fullName evidence="1">Uncharacterized protein</fullName>
    </submittedName>
</protein>
<dbReference type="EMBL" id="CP014862">
    <property type="protein sequence ID" value="ASJ02958.1"/>
    <property type="molecule type" value="Genomic_DNA"/>
</dbReference>
<dbReference type="Proteomes" id="UP000250179">
    <property type="component" value="Chromosome"/>
</dbReference>
<name>A0A2Z2MM15_THEPR</name>
<dbReference type="GeneID" id="33320078"/>
<gene>
    <name evidence="1" type="ORF">A3L09_06650</name>
</gene>
<dbReference type="OrthoDB" id="102006at2157"/>